<keyword evidence="3" id="KW-1185">Reference proteome</keyword>
<dbReference type="EMBL" id="AYKW01000068">
    <property type="protein sequence ID" value="PIL23635.1"/>
    <property type="molecule type" value="Genomic_DNA"/>
</dbReference>
<reference evidence="2 3" key="1">
    <citation type="journal article" date="2015" name="Sci. Rep.">
        <title>Chromosome-level genome map provides insights into diverse defense mechanisms in the medicinal fungus Ganoderma sinense.</title>
        <authorList>
            <person name="Zhu Y."/>
            <person name="Xu J."/>
            <person name="Sun C."/>
            <person name="Zhou S."/>
            <person name="Xu H."/>
            <person name="Nelson D.R."/>
            <person name="Qian J."/>
            <person name="Song J."/>
            <person name="Luo H."/>
            <person name="Xiang L."/>
            <person name="Li Y."/>
            <person name="Xu Z."/>
            <person name="Ji A."/>
            <person name="Wang L."/>
            <person name="Lu S."/>
            <person name="Hayward A."/>
            <person name="Sun W."/>
            <person name="Li X."/>
            <person name="Schwartz D.C."/>
            <person name="Wang Y."/>
            <person name="Chen S."/>
        </authorList>
    </citation>
    <scope>NUCLEOTIDE SEQUENCE [LARGE SCALE GENOMIC DNA]</scope>
    <source>
        <strain evidence="2 3">ZZ0214-1</strain>
    </source>
</reference>
<feature type="compositionally biased region" description="Low complexity" evidence="1">
    <location>
        <begin position="139"/>
        <end position="149"/>
    </location>
</feature>
<dbReference type="Proteomes" id="UP000230002">
    <property type="component" value="Unassembled WGS sequence"/>
</dbReference>
<sequence>MSSEPPVSNPASKPTSTPLPPSTLPAKQKTARKEKKPVASDSRPDTTAKFPWHKYPDATQHLCSIKDRLLERGRDGKRVRGMGKLKEQTRDELLEWWDDHTKEGRNKGDMHELIHNFYKNRLQLNDWDKYDGSSNVNSTTQAPATATQPTRRDSDSKTAMLDGVLAPLLQAFRGRARGASTIWAEANPAEVEKVKQTLPRHPGVHKRAVGIGFDQLSADKKAHWQDKADEEKTAIENDLDACFNNQTEFPNVLAAFLDCLIGHGPKQIGSALIDYQLAMRLKDGRVKLHRCTVGLEEGDEPFAEFQGGPSQEENHRWRDFVDLKLAHNPIPRDERFTYGDDGMPKLPPYDRTWSTEVAAEVLQAWFELVWDYAREHGEQTLPQALDWELVTKDEAAFVPPVWRNHGIRDPNEIEFFNMAVIYHRLYEAQDGTAPFHWQSSKGPARELPVPPSTIPVTPRRNTRVVFSSPTKVGTPYRPSPQCTPIRPLHFGPESAANISAPIPALNVPTTLSGASTPTITESEVSVDVGTDVRTTMRTTAKAVTTTSSADLDGPDLSDNHVSGTTTTETDTSLDVDTVVVTTMTAVTIATASAMPSSPLPAPTVTTSTTPSSPLPALTDAGCLDDERVVSNAVTAVTAATASAPPSSPLPVIANASIPSAAKAEAALDAPTTPSYSTQDLLEDPQGYHTDCAVDSSAPAERGGAIDESVAPVGAISGLVTVAKKRGPSSDGGGEEELPAKRTRRKSAGSELATQTEPIRRSSRVRTGAAASVSYRVLDGGKDTSASTGANRKKGGQGKKGPGGK</sequence>
<organism evidence="2 3">
    <name type="scientific">Ganoderma sinense ZZ0214-1</name>
    <dbReference type="NCBI Taxonomy" id="1077348"/>
    <lineage>
        <taxon>Eukaryota</taxon>
        <taxon>Fungi</taxon>
        <taxon>Dikarya</taxon>
        <taxon>Basidiomycota</taxon>
        <taxon>Agaricomycotina</taxon>
        <taxon>Agaricomycetes</taxon>
        <taxon>Polyporales</taxon>
        <taxon>Polyporaceae</taxon>
        <taxon>Ganoderma</taxon>
    </lineage>
</organism>
<feature type="region of interest" description="Disordered" evidence="1">
    <location>
        <begin position="545"/>
        <end position="568"/>
    </location>
</feature>
<feature type="region of interest" description="Disordered" evidence="1">
    <location>
        <begin position="133"/>
        <end position="156"/>
    </location>
</feature>
<proteinExistence type="predicted"/>
<dbReference type="STRING" id="1077348.A0A2G8RQ39"/>
<feature type="region of interest" description="Disordered" evidence="1">
    <location>
        <begin position="664"/>
        <end position="705"/>
    </location>
</feature>
<gene>
    <name evidence="2" type="ORF">GSI_14948</name>
</gene>
<dbReference type="AlphaFoldDB" id="A0A2G8RQ39"/>
<feature type="region of interest" description="Disordered" evidence="1">
    <location>
        <begin position="722"/>
        <end position="804"/>
    </location>
</feature>
<name>A0A2G8RQ39_9APHY</name>
<evidence type="ECO:0000313" key="2">
    <source>
        <dbReference type="EMBL" id="PIL23635.1"/>
    </source>
</evidence>
<evidence type="ECO:0000313" key="3">
    <source>
        <dbReference type="Proteomes" id="UP000230002"/>
    </source>
</evidence>
<protein>
    <submittedName>
        <fullName evidence="2">Uncharacterized protein</fullName>
    </submittedName>
</protein>
<feature type="compositionally biased region" description="Basic and acidic residues" evidence="1">
    <location>
        <begin position="36"/>
        <end position="46"/>
    </location>
</feature>
<comment type="caution">
    <text evidence="2">The sequence shown here is derived from an EMBL/GenBank/DDBJ whole genome shotgun (WGS) entry which is preliminary data.</text>
</comment>
<feature type="region of interest" description="Disordered" evidence="1">
    <location>
        <begin position="1"/>
        <end position="53"/>
    </location>
</feature>
<accession>A0A2G8RQ39</accession>
<feature type="region of interest" description="Disordered" evidence="1">
    <location>
        <begin position="438"/>
        <end position="458"/>
    </location>
</feature>
<evidence type="ECO:0000256" key="1">
    <source>
        <dbReference type="SAM" id="MobiDB-lite"/>
    </source>
</evidence>
<dbReference type="OrthoDB" id="2766528at2759"/>